<evidence type="ECO:0000256" key="6">
    <source>
        <dbReference type="ARBA" id="ARBA00022737"/>
    </source>
</evidence>
<feature type="region of interest" description="Disordered" evidence="14">
    <location>
        <begin position="1814"/>
        <end position="1940"/>
    </location>
</feature>
<feature type="compositionally biased region" description="Low complexity" evidence="14">
    <location>
        <begin position="1834"/>
        <end position="1843"/>
    </location>
</feature>
<dbReference type="GO" id="GO:0060070">
    <property type="term" value="P:canonical Wnt signaling pathway"/>
    <property type="evidence" value="ECO:0007669"/>
    <property type="project" value="TreeGrafter"/>
</dbReference>
<dbReference type="PROSITE" id="PS01209">
    <property type="entry name" value="LDLRA_1"/>
    <property type="match status" value="3"/>
</dbReference>
<evidence type="ECO:0000256" key="16">
    <source>
        <dbReference type="SAM" id="SignalP"/>
    </source>
</evidence>
<feature type="domain" description="EGF-like" evidence="18">
    <location>
        <begin position="426"/>
        <end position="440"/>
    </location>
</feature>
<feature type="disulfide bond" evidence="12">
    <location>
        <begin position="255"/>
        <end position="270"/>
    </location>
</feature>
<organism evidence="19 20">
    <name type="scientific">Amphimedon queenslandica</name>
    <name type="common">Sponge</name>
    <dbReference type="NCBI Taxonomy" id="400682"/>
    <lineage>
        <taxon>Eukaryota</taxon>
        <taxon>Metazoa</taxon>
        <taxon>Porifera</taxon>
        <taxon>Demospongiae</taxon>
        <taxon>Heteroscleromorpha</taxon>
        <taxon>Haplosclerida</taxon>
        <taxon>Niphatidae</taxon>
        <taxon>Amphimedon</taxon>
    </lineage>
</organism>
<reference evidence="19" key="2">
    <citation type="submission" date="2024-06" db="UniProtKB">
        <authorList>
            <consortium name="EnsemblMetazoa"/>
        </authorList>
    </citation>
    <scope>IDENTIFICATION</scope>
</reference>
<dbReference type="SMART" id="SM00192">
    <property type="entry name" value="LDLa"/>
    <property type="match status" value="8"/>
</dbReference>
<evidence type="ECO:0000256" key="10">
    <source>
        <dbReference type="ARBA" id="ARBA00023170"/>
    </source>
</evidence>
<feature type="repeat" description="LDL-receptor class B" evidence="13">
    <location>
        <begin position="804"/>
        <end position="846"/>
    </location>
</feature>
<evidence type="ECO:0000256" key="4">
    <source>
        <dbReference type="ARBA" id="ARBA00022692"/>
    </source>
</evidence>
<dbReference type="GO" id="GO:0005886">
    <property type="term" value="C:plasma membrane"/>
    <property type="evidence" value="ECO:0007669"/>
    <property type="project" value="TreeGrafter"/>
</dbReference>
<dbReference type="PROSITE" id="PS50068">
    <property type="entry name" value="LDLRA_2"/>
    <property type="match status" value="8"/>
</dbReference>
<feature type="disulfide bond" evidence="12">
    <location>
        <begin position="338"/>
        <end position="353"/>
    </location>
</feature>
<feature type="transmembrane region" description="Helical" evidence="15">
    <location>
        <begin position="1726"/>
        <end position="1750"/>
    </location>
</feature>
<reference evidence="20" key="1">
    <citation type="journal article" date="2010" name="Nature">
        <title>The Amphimedon queenslandica genome and the evolution of animal complexity.</title>
        <authorList>
            <person name="Srivastava M."/>
            <person name="Simakov O."/>
            <person name="Chapman J."/>
            <person name="Fahey B."/>
            <person name="Gauthier M.E."/>
            <person name="Mitros T."/>
            <person name="Richards G.S."/>
            <person name="Conaco C."/>
            <person name="Dacre M."/>
            <person name="Hellsten U."/>
            <person name="Larroux C."/>
            <person name="Putnam N.H."/>
            <person name="Stanke M."/>
            <person name="Adamska M."/>
            <person name="Darling A."/>
            <person name="Degnan S.M."/>
            <person name="Oakley T.H."/>
            <person name="Plachetzki D.C."/>
            <person name="Zhai Y."/>
            <person name="Adamski M."/>
            <person name="Calcino A."/>
            <person name="Cummins S.F."/>
            <person name="Goodstein D.M."/>
            <person name="Harris C."/>
            <person name="Jackson D.J."/>
            <person name="Leys S.P."/>
            <person name="Shu S."/>
            <person name="Woodcroft B.J."/>
            <person name="Vervoort M."/>
            <person name="Kosik K.S."/>
            <person name="Manning G."/>
            <person name="Degnan B.M."/>
            <person name="Rokhsar D.S."/>
        </authorList>
    </citation>
    <scope>NUCLEOTIDE SEQUENCE [LARGE SCALE GENOMIC DNA]</scope>
</reference>
<dbReference type="SMART" id="SM00181">
    <property type="entry name" value="EGF"/>
    <property type="match status" value="6"/>
</dbReference>
<feature type="disulfide bond" evidence="12">
    <location>
        <begin position="281"/>
        <end position="299"/>
    </location>
</feature>
<evidence type="ECO:0000256" key="14">
    <source>
        <dbReference type="SAM" id="MobiDB-lite"/>
    </source>
</evidence>
<evidence type="ECO:0000256" key="1">
    <source>
        <dbReference type="ARBA" id="ARBA00004167"/>
    </source>
</evidence>
<dbReference type="GO" id="GO:0006897">
    <property type="term" value="P:endocytosis"/>
    <property type="evidence" value="ECO:0007669"/>
    <property type="project" value="UniProtKB-KW"/>
</dbReference>
<dbReference type="PROSITE" id="PS00022">
    <property type="entry name" value="EGF_1"/>
    <property type="match status" value="1"/>
</dbReference>
<dbReference type="InterPro" id="IPR002172">
    <property type="entry name" value="LDrepeatLR_classA_rpt"/>
</dbReference>
<dbReference type="SUPFAM" id="SSF57184">
    <property type="entry name" value="Growth factor receptor domain"/>
    <property type="match status" value="1"/>
</dbReference>
<keyword evidence="9 12" id="KW-1015">Disulfide bond</keyword>
<evidence type="ECO:0000313" key="20">
    <source>
        <dbReference type="Proteomes" id="UP000007879"/>
    </source>
</evidence>
<keyword evidence="5 16" id="KW-0732">Signal</keyword>
<feature type="disulfide bond" evidence="12">
    <location>
        <begin position="274"/>
        <end position="286"/>
    </location>
</feature>
<feature type="disulfide bond" evidence="12">
    <location>
        <begin position="196"/>
        <end position="208"/>
    </location>
</feature>
<feature type="compositionally biased region" description="Low complexity" evidence="14">
    <location>
        <begin position="1873"/>
        <end position="1882"/>
    </location>
</feature>
<dbReference type="SUPFAM" id="SSF63825">
    <property type="entry name" value="YWTD domain"/>
    <property type="match status" value="4"/>
</dbReference>
<dbReference type="Gene3D" id="2.10.25.10">
    <property type="entry name" value="Laminin"/>
    <property type="match status" value="2"/>
</dbReference>
<feature type="disulfide bond" evidence="12">
    <location>
        <begin position="173"/>
        <end position="188"/>
    </location>
</feature>
<dbReference type="InterPro" id="IPR050778">
    <property type="entry name" value="Cueball_EGF_LRP_Nidogen"/>
</dbReference>
<evidence type="ECO:0000256" key="13">
    <source>
        <dbReference type="PROSITE-ProRule" id="PRU00461"/>
    </source>
</evidence>
<evidence type="ECO:0000256" key="11">
    <source>
        <dbReference type="ARBA" id="ARBA00023180"/>
    </source>
</evidence>
<keyword evidence="6" id="KW-0677">Repeat</keyword>
<feature type="chain" id="PRO_5042824163" description="EGF-like domain-containing protein" evidence="16">
    <location>
        <begin position="38"/>
        <end position="1983"/>
    </location>
</feature>
<dbReference type="SUPFAM" id="SSF57424">
    <property type="entry name" value="LDL receptor-like module"/>
    <property type="match status" value="8"/>
</dbReference>
<dbReference type="FunFam" id="2.120.10.30:FF:000241">
    <property type="entry name" value="Low-density lipoprotein receptor-related protein 6"/>
    <property type="match status" value="1"/>
</dbReference>
<dbReference type="Proteomes" id="UP000007879">
    <property type="component" value="Unassembled WGS sequence"/>
</dbReference>
<dbReference type="InterPro" id="IPR000033">
    <property type="entry name" value="LDLR_classB_rpt"/>
</dbReference>
<dbReference type="PROSITE" id="PS01186">
    <property type="entry name" value="EGF_2"/>
    <property type="match status" value="1"/>
</dbReference>
<dbReference type="CDD" id="cd00112">
    <property type="entry name" value="LDLa"/>
    <property type="match status" value="8"/>
</dbReference>
<feature type="disulfide bond" evidence="12">
    <location>
        <begin position="56"/>
        <end position="71"/>
    </location>
</feature>
<dbReference type="PRINTS" id="PR00261">
    <property type="entry name" value="LDLRECEPTOR"/>
</dbReference>
<evidence type="ECO:0000256" key="8">
    <source>
        <dbReference type="ARBA" id="ARBA00023136"/>
    </source>
</evidence>
<dbReference type="Gene3D" id="2.120.10.30">
    <property type="entry name" value="TolB, C-terminal domain"/>
    <property type="match status" value="4"/>
</dbReference>
<dbReference type="GeneID" id="100636801"/>
<evidence type="ECO:0000256" key="5">
    <source>
        <dbReference type="ARBA" id="ARBA00022729"/>
    </source>
</evidence>
<keyword evidence="10" id="KW-0675">Receptor</keyword>
<dbReference type="PANTHER" id="PTHR46513">
    <property type="entry name" value="VITELLOGENIN RECEPTOR-LIKE PROTEIN-RELATED-RELATED"/>
    <property type="match status" value="1"/>
</dbReference>
<evidence type="ECO:0000256" key="7">
    <source>
        <dbReference type="ARBA" id="ARBA00022989"/>
    </source>
</evidence>
<name>A0AAN0JKB6_AMPQE</name>
<dbReference type="SMART" id="SM00179">
    <property type="entry name" value="EGF_CA"/>
    <property type="match status" value="3"/>
</dbReference>
<keyword evidence="4 15" id="KW-0812">Transmembrane</keyword>
<evidence type="ECO:0000313" key="19">
    <source>
        <dbReference type="EnsemblMetazoa" id="XP_019857456.1"/>
    </source>
</evidence>
<comment type="caution">
    <text evidence="12">Lacks conserved residue(s) required for the propagation of feature annotation.</text>
</comment>
<keyword evidence="11" id="KW-0325">Glycoprotein</keyword>
<feature type="compositionally biased region" description="Polar residues" evidence="14">
    <location>
        <begin position="1850"/>
        <end position="1869"/>
    </location>
</feature>
<evidence type="ECO:0000259" key="18">
    <source>
        <dbReference type="PROSITE" id="PS01186"/>
    </source>
</evidence>
<evidence type="ECO:0000259" key="17">
    <source>
        <dbReference type="PROSITE" id="PS00022"/>
    </source>
</evidence>
<feature type="disulfide bond" evidence="12">
    <location>
        <begin position="203"/>
        <end position="221"/>
    </location>
</feature>
<dbReference type="InterPro" id="IPR018097">
    <property type="entry name" value="EGF_Ca-bd_CS"/>
</dbReference>
<dbReference type="InterPro" id="IPR001881">
    <property type="entry name" value="EGF-like_Ca-bd_dom"/>
</dbReference>
<feature type="repeat" description="LDL-receptor class B" evidence="13">
    <location>
        <begin position="1163"/>
        <end position="1206"/>
    </location>
</feature>
<evidence type="ECO:0000256" key="15">
    <source>
        <dbReference type="SAM" id="Phobius"/>
    </source>
</evidence>
<protein>
    <recommendedName>
        <fullName evidence="17 18">EGF-like domain-containing protein</fullName>
    </recommendedName>
</protein>
<dbReference type="CDD" id="cd00054">
    <property type="entry name" value="EGF_CA"/>
    <property type="match status" value="1"/>
</dbReference>
<feature type="disulfide bond" evidence="12">
    <location>
        <begin position="293"/>
        <end position="308"/>
    </location>
</feature>
<sequence length="1983" mass="218611">MNKLISSLAGKQEETSMSRVLVLSLLCLLSWLCTANGLEYFYCPTDLRPIPKDYVCDGYNDCPSGSDESDCGSGLMCGSHEMMCSVDNKCINLAFQCDGISHCSDGSDEQNCNKGCDYQCSNTGKCISAVMRCDGRNDCGDNSDEELCGGSCDSETQWQCPKTGQCLSRNWLCDREIDCSGGADEANCDGTYSNLCGIGMFNCSSGRCIDGNGLCDGFNDCPDGDDEDETICYVLNCKDKFFTCPEQCLERTHVCDGVYDCIDNRDEMNCNSRCGPDQFMCISGSCIRLNETCNGNVDCADGSDEFLCPNTKKERVTCDTNEFPCLDGLQCIPDFSLCDDIEQCADGSDENECPGVSTNTNECNSTDNGGCDHFCHDTVHYRYCSCRDGYALNSTDMSTCYDINECQENPHICTHYCTNTLGSFYCSCDVGYTHSEVYGCTANGPPPYLLFTNWFDIQKVNDTVSGSYSDILVQELRNAASLDYHYKYEYVYWTDIVRKVIMRAHLNGSDIREIVNYGISRPESLAIDWIHGLVYWTDSVLKRIEVSNLNGEKRAIIFSGLHSPRDIVIDPLNRLMFWIDRQQIFKASLDGTDKALFLSATDHVYWPVKLTIDYPTGTLYWIDVASKTIGKCHTDGSGRDTLYSANISNPSGLTVFENKVYWTERSDGTIYSANKGTGKQFETVLQSIYMPTDLALVHPLRQPRGVQDGSPNQCSIKRCQHLCIVGSNNETGSCYCPPSSSVEDDGISCSRPQLFILFSVNEELHTVSLETEDRYDLQIPIYYDGDDDDDGSKSNIISTDWDNNTVYYADSSLGTINSLSLSGGTPTVLVDKDVSLPVGIAIDWCSKKIYWTDGILSHIYVSELDGSLKTAVITLDEGTLTDIVVQPLKGYLIYGVKNGKRLFIMRANLDGSDNDILYESGVTPDQIYGSPDSLTVDGDRVYWVDSKNLRLESILLNKSDHEILYDNFGLLSSTSGLDHYGNKLYWTEKIGDAIRWVEKEPPYTHGVFLANKEQLRSISIYHNNRRIPDTHPCLIANGGCSHMCVGISSAGEDLIASCLCPTGYLLQQDKKNCAESIDDYIVIASEGSLGRISLDTQSGVYVTTPTPSYQPINPHSIAVDIQTNDTYWVDGSNIYKNSGGVIKVIISSISERPTALAIDWIGRMLYWAEANTRRIEVSTLDGLQRKVLLSGSIVSEVSSIVLDMKHQYMFWAMPMASLENVYRANMDGTAPTPIIRSTDVTQPSSIAIDDDSKLYVADVIADRIYSFNLDGSHKRELGRMVTDPKSIVVDDDYLYWMNRDSGVLYRVDKHATVNNFVSFTVARNIEGFNSMAIKRKSAYDRRGAYDHHCAEKKCENICLPKSGGYQCACPTGIVPVGSYCPNVPSVYLLLSTTSTIRRISLDTNDFVDVSLMENKTHRIHDIAHYNSRLYWSESTNGVVYMSDANGTNVRIYNRRGDGGDISLDKSTGNLYYINNNNIEVSNIKHHKVLVSSEGDYVISSITVDSMRRKLYWVASDDTGLNYIMQSDVNGSMVSTLFSNESYHPVKLHLSNQGLYWIDTETIQMLSLIDPDVHPVTVLDHGSTDIAVHNNLLFTINDGQVLQTDVKTGRSITVYTNRGSGNAINLHIVNSSYVQSHSSCTGSDCDHMCLSLSSRYYQCVCPDSLNGTACTEEIHFIPDATSSSAVPSSTMTSIHSSSPVSSATPTYQGPTISLSGDTSGGFTTGELVILLLIILLFIAVVITIVVIIVLYCKYKRMSEVNGVSTKIVKNSFGSNKLNNIPSSLPPLSNLPTRQLNNVSELDQKKKGDKNCNVQQKGAENEDFPIKKPAKPTQPQPSQSFTPQPRAAAPLQATQSIPAKPQSTSSQTIPAAQSAPTRPTTAKPAKPRPPPLPPITKTPIKAKRCVKVKFDIEDDDDAPPPIPPRSTTCTPTSPPYTTPSAPLVTPVTSFPVPISPPPVVATPPLSPGHMLVSAHNPLYDDSMDN</sequence>
<dbReference type="InterPro" id="IPR000742">
    <property type="entry name" value="EGF"/>
</dbReference>
<dbReference type="SMART" id="SM00135">
    <property type="entry name" value="LY"/>
    <property type="match status" value="13"/>
</dbReference>
<feature type="repeat" description="LDL-receptor class B" evidence="13">
    <location>
        <begin position="617"/>
        <end position="659"/>
    </location>
</feature>
<dbReference type="GO" id="GO:0042813">
    <property type="term" value="F:Wnt receptor activity"/>
    <property type="evidence" value="ECO:0007669"/>
    <property type="project" value="TreeGrafter"/>
</dbReference>
<proteinExistence type="predicted"/>
<feature type="disulfide bond" evidence="12">
    <location>
        <begin position="133"/>
        <end position="148"/>
    </location>
</feature>
<dbReference type="KEGG" id="aqu:100636801"/>
<dbReference type="SUPFAM" id="SSF57196">
    <property type="entry name" value="EGF/Laminin"/>
    <property type="match status" value="2"/>
</dbReference>
<dbReference type="Pfam" id="PF00057">
    <property type="entry name" value="Ldl_recept_a"/>
    <property type="match status" value="6"/>
</dbReference>
<dbReference type="InterPro" id="IPR049883">
    <property type="entry name" value="NOTCH1_EGF-like"/>
</dbReference>
<feature type="repeat" description="LDL-receptor class B" evidence="13">
    <location>
        <begin position="532"/>
        <end position="573"/>
    </location>
</feature>
<keyword evidence="7 15" id="KW-1133">Transmembrane helix</keyword>
<dbReference type="Pfam" id="PF07645">
    <property type="entry name" value="EGF_CA"/>
    <property type="match status" value="1"/>
</dbReference>
<dbReference type="InterPro" id="IPR036055">
    <property type="entry name" value="LDL_receptor-like_sf"/>
</dbReference>
<dbReference type="InterPro" id="IPR009030">
    <property type="entry name" value="Growth_fac_rcpt_cys_sf"/>
</dbReference>
<evidence type="ECO:0000256" key="2">
    <source>
        <dbReference type="ARBA" id="ARBA00022536"/>
    </source>
</evidence>
<keyword evidence="2" id="KW-0245">EGF-like domain</keyword>
<dbReference type="Pfam" id="PF00058">
    <property type="entry name" value="Ldl_recept_b"/>
    <property type="match status" value="3"/>
</dbReference>
<feature type="disulfide bond" evidence="12">
    <location>
        <begin position="97"/>
        <end position="112"/>
    </location>
</feature>
<keyword evidence="20" id="KW-1185">Reference proteome</keyword>
<dbReference type="Gene3D" id="4.10.400.10">
    <property type="entry name" value="Low-density Lipoprotein Receptor"/>
    <property type="match status" value="8"/>
</dbReference>
<keyword evidence="8 15" id="KW-0472">Membrane</keyword>
<dbReference type="InterPro" id="IPR023415">
    <property type="entry name" value="LDLR_class-A_CS"/>
</dbReference>
<evidence type="ECO:0000256" key="12">
    <source>
        <dbReference type="PROSITE-ProRule" id="PRU00124"/>
    </source>
</evidence>
<keyword evidence="3" id="KW-0254">Endocytosis</keyword>
<dbReference type="GO" id="GO:0005509">
    <property type="term" value="F:calcium ion binding"/>
    <property type="evidence" value="ECO:0007669"/>
    <property type="project" value="InterPro"/>
</dbReference>
<dbReference type="PANTHER" id="PTHR46513:SF13">
    <property type="entry name" value="EGF-LIKE DOMAIN-CONTAINING PROTEIN"/>
    <property type="match status" value="1"/>
</dbReference>
<dbReference type="InterPro" id="IPR011042">
    <property type="entry name" value="6-blade_b-propeller_TolB-like"/>
</dbReference>
<dbReference type="RefSeq" id="XP_019857456.1">
    <property type="nucleotide sequence ID" value="XM_020001897.1"/>
</dbReference>
<feature type="signal peptide" evidence="16">
    <location>
        <begin position="1"/>
        <end position="37"/>
    </location>
</feature>
<comment type="subcellular location">
    <subcellularLocation>
        <location evidence="1">Membrane</location>
        <topology evidence="1">Single-pass membrane protein</topology>
    </subcellularLocation>
</comment>
<feature type="domain" description="EGF-like" evidence="17">
    <location>
        <begin position="1658"/>
        <end position="1669"/>
    </location>
</feature>
<dbReference type="Pfam" id="PF14670">
    <property type="entry name" value="FXa_inhibition"/>
    <property type="match status" value="1"/>
</dbReference>
<evidence type="ECO:0000256" key="9">
    <source>
        <dbReference type="ARBA" id="ARBA00023157"/>
    </source>
</evidence>
<feature type="repeat" description="LDL-receptor class B" evidence="13">
    <location>
        <begin position="489"/>
        <end position="531"/>
    </location>
</feature>
<dbReference type="PROSITE" id="PS01187">
    <property type="entry name" value="EGF_CA"/>
    <property type="match status" value="1"/>
</dbReference>
<dbReference type="GO" id="GO:0017147">
    <property type="term" value="F:Wnt-protein binding"/>
    <property type="evidence" value="ECO:0007669"/>
    <property type="project" value="TreeGrafter"/>
</dbReference>
<feature type="compositionally biased region" description="Pro residues" evidence="14">
    <location>
        <begin position="1885"/>
        <end position="1894"/>
    </location>
</feature>
<accession>A0AAN0JKB6</accession>
<evidence type="ECO:0000256" key="3">
    <source>
        <dbReference type="ARBA" id="ARBA00022583"/>
    </source>
</evidence>
<dbReference type="EnsemblMetazoa" id="XM_020001897.1">
    <property type="protein sequence ID" value="XP_019857456.1"/>
    <property type="gene ID" value="LOC100636801"/>
</dbReference>
<dbReference type="PROSITE" id="PS51120">
    <property type="entry name" value="LDLRB"/>
    <property type="match status" value="5"/>
</dbReference>